<sequence>MSTHTADLGVTGERIARQFYEDGGFKLIDANYRSKAGEIDLIVGSDPGSGPANVVFVEVKTRRGRGFGTVESVSHRKMARMRKVAAEWLRGKPLVDVRFDVVEVLIRDHDDHAQLRVFQGVDDGSC</sequence>
<dbReference type="SUPFAM" id="SSF52980">
    <property type="entry name" value="Restriction endonuclease-like"/>
    <property type="match status" value="1"/>
</dbReference>
<dbReference type="InterPro" id="IPR011335">
    <property type="entry name" value="Restrct_endonuc-II-like"/>
</dbReference>
<dbReference type="GO" id="GO:0004519">
    <property type="term" value="F:endonuclease activity"/>
    <property type="evidence" value="ECO:0007669"/>
    <property type="project" value="UniProtKB-KW"/>
</dbReference>
<proteinExistence type="inferred from homology"/>
<comment type="caution">
    <text evidence="3">The sequence shown here is derived from an EMBL/GenBank/DDBJ whole genome shotgun (WGS) entry which is preliminary data.</text>
</comment>
<protein>
    <recommendedName>
        <fullName evidence="2">UPF0102 protein IW254_000849</fullName>
    </recommendedName>
</protein>
<organism evidence="3 4">
    <name type="scientific">Corynebacterium aquatimens</name>
    <dbReference type="NCBI Taxonomy" id="1190508"/>
    <lineage>
        <taxon>Bacteria</taxon>
        <taxon>Bacillati</taxon>
        <taxon>Actinomycetota</taxon>
        <taxon>Actinomycetes</taxon>
        <taxon>Mycobacteriales</taxon>
        <taxon>Corynebacteriaceae</taxon>
        <taxon>Corynebacterium</taxon>
    </lineage>
</organism>
<evidence type="ECO:0000313" key="3">
    <source>
        <dbReference type="EMBL" id="MBG6121880.1"/>
    </source>
</evidence>
<dbReference type="PANTHER" id="PTHR34039:SF1">
    <property type="entry name" value="UPF0102 PROTEIN YRAN"/>
    <property type="match status" value="1"/>
</dbReference>
<comment type="similarity">
    <text evidence="1 2">Belongs to the UPF0102 family.</text>
</comment>
<keyword evidence="4" id="KW-1185">Reference proteome</keyword>
<dbReference type="PANTHER" id="PTHR34039">
    <property type="entry name" value="UPF0102 PROTEIN YRAN"/>
    <property type="match status" value="1"/>
</dbReference>
<evidence type="ECO:0000256" key="1">
    <source>
        <dbReference type="ARBA" id="ARBA00006738"/>
    </source>
</evidence>
<keyword evidence="3" id="KW-0255">Endonuclease</keyword>
<dbReference type="Gene3D" id="3.40.1350.10">
    <property type="match status" value="1"/>
</dbReference>
<keyword evidence="3" id="KW-0540">Nuclease</keyword>
<evidence type="ECO:0000256" key="2">
    <source>
        <dbReference type="HAMAP-Rule" id="MF_00048"/>
    </source>
</evidence>
<dbReference type="InterPro" id="IPR003509">
    <property type="entry name" value="UPF0102_YraN-like"/>
</dbReference>
<keyword evidence="3" id="KW-0378">Hydrolase</keyword>
<dbReference type="AlphaFoldDB" id="A0A931DXF1"/>
<dbReference type="EMBL" id="JADOUE010000001">
    <property type="protein sequence ID" value="MBG6121880.1"/>
    <property type="molecule type" value="Genomic_DNA"/>
</dbReference>
<dbReference type="GO" id="GO:0003676">
    <property type="term" value="F:nucleic acid binding"/>
    <property type="evidence" value="ECO:0007669"/>
    <property type="project" value="InterPro"/>
</dbReference>
<evidence type="ECO:0000313" key="4">
    <source>
        <dbReference type="Proteomes" id="UP000658613"/>
    </source>
</evidence>
<dbReference type="CDD" id="cd20736">
    <property type="entry name" value="PoNe_Nuclease"/>
    <property type="match status" value="1"/>
</dbReference>
<name>A0A931DXF1_9CORY</name>
<dbReference type="RefSeq" id="WP_196824360.1">
    <property type="nucleotide sequence ID" value="NZ_CP046980.1"/>
</dbReference>
<gene>
    <name evidence="3" type="ORF">IW254_000849</name>
</gene>
<dbReference type="Proteomes" id="UP000658613">
    <property type="component" value="Unassembled WGS sequence"/>
</dbReference>
<dbReference type="HAMAP" id="MF_00048">
    <property type="entry name" value="UPF0102"/>
    <property type="match status" value="1"/>
</dbReference>
<accession>A0A931DXF1</accession>
<reference evidence="3" key="1">
    <citation type="submission" date="2020-11" db="EMBL/GenBank/DDBJ databases">
        <title>Sequencing the genomes of 1000 actinobacteria strains.</title>
        <authorList>
            <person name="Klenk H.-P."/>
        </authorList>
    </citation>
    <scope>NUCLEOTIDE SEQUENCE</scope>
    <source>
        <strain evidence="3">DSM 45632</strain>
    </source>
</reference>
<dbReference type="InterPro" id="IPR011856">
    <property type="entry name" value="tRNA_endonuc-like_dom_sf"/>
</dbReference>
<dbReference type="Pfam" id="PF02021">
    <property type="entry name" value="UPF0102"/>
    <property type="match status" value="1"/>
</dbReference>